<sequence>MWLRVNCLCRSVGQQAPRLLYRHIRTSVVLPAKIFVDRENQFAHSILSESLKPYHILRPVDSAMQEVSLLGYLEANRNLSPDALYANFLAMVKHCAGTNTQISEPQFDGFARTYCEQTHHLSDDQLLGTLRALGQLPTPESTKTRNYMELWNTLDIECCRRIERWPTGQLLLVSDAWYQLGLARIGEYVWLALKKLGRKLRKLPPEQLVQSMFLCNLLRRPVFEMFDFEMNLARCIDQMTLQELGVMAMGFFKTQTQIRNPELLNQLFDRLTKELDTVEDITMVSLLKVLRYSSKLPQVEPLNRLLRDLEPQVGRVSLLTCLHMALLGCELQTCDDQLIECILKRFERELDQARLKDMERIGLVMALFNLESVSGVEKRLAERLPDLMRQRVDEIMRYPRCFTNCLHFLTMRGVYDVELLGVALEPRFLQHAYRGGLPGREYFHLDGCARLLGGDVYKGHLLTERQIQQMGKQYTQYIPEREGRFKLNKTDRILVDIRDAVSDLYRHLSFKHILPQYERCDLVFCYDLRQQRSLPIDADSCPPDYSGTMLTRRHLLGPDREHDEHLATVIIVVAGWNNVIRDKQRHTGQLAMKVKQLKQLGHQPVVMNWNEWRELETFADRRDFLKRRLRQAAGI</sequence>
<dbReference type="InterPro" id="IPR013584">
    <property type="entry name" value="RAP"/>
</dbReference>
<dbReference type="GO" id="GO:0016301">
    <property type="term" value="F:kinase activity"/>
    <property type="evidence" value="ECO:0007669"/>
    <property type="project" value="UniProtKB-KW"/>
</dbReference>
<evidence type="ECO:0000313" key="3">
    <source>
        <dbReference type="Proteomes" id="UP000268350"/>
    </source>
</evidence>
<reference evidence="3" key="1">
    <citation type="submission" date="2018-01" db="EMBL/GenBank/DDBJ databases">
        <authorList>
            <person name="Alioto T."/>
            <person name="Alioto T."/>
        </authorList>
    </citation>
    <scope>NUCLEOTIDE SEQUENCE [LARGE SCALE GENOMIC DNA]</scope>
</reference>
<keyword evidence="3" id="KW-1185">Reference proteome</keyword>
<dbReference type="EMBL" id="OUUW01000019">
    <property type="protein sequence ID" value="SPP89241.1"/>
    <property type="molecule type" value="Genomic_DNA"/>
</dbReference>
<evidence type="ECO:0000259" key="1">
    <source>
        <dbReference type="PROSITE" id="PS51286"/>
    </source>
</evidence>
<dbReference type="SMART" id="SM00952">
    <property type="entry name" value="RAP"/>
    <property type="match status" value="1"/>
</dbReference>
<accession>A0A3B0KV64</accession>
<proteinExistence type="predicted"/>
<dbReference type="STRING" id="7266.A0A3B0KV64"/>
<keyword evidence="2" id="KW-0808">Transferase</keyword>
<dbReference type="OMA" id="IAGWNNV"/>
<dbReference type="OrthoDB" id="10064757at2759"/>
<evidence type="ECO:0000313" key="2">
    <source>
        <dbReference type="EMBL" id="SPP89241.1"/>
    </source>
</evidence>
<name>A0A3B0KV64_DROGU</name>
<feature type="domain" description="RAP" evidence="1">
    <location>
        <begin position="569"/>
        <end position="627"/>
    </location>
</feature>
<dbReference type="PROSITE" id="PS51286">
    <property type="entry name" value="RAP"/>
    <property type="match status" value="1"/>
</dbReference>
<dbReference type="AlphaFoldDB" id="A0A3B0KV64"/>
<organism evidence="2 3">
    <name type="scientific">Drosophila guanche</name>
    <name type="common">Fruit fly</name>
    <dbReference type="NCBI Taxonomy" id="7266"/>
    <lineage>
        <taxon>Eukaryota</taxon>
        <taxon>Metazoa</taxon>
        <taxon>Ecdysozoa</taxon>
        <taxon>Arthropoda</taxon>
        <taxon>Hexapoda</taxon>
        <taxon>Insecta</taxon>
        <taxon>Pterygota</taxon>
        <taxon>Neoptera</taxon>
        <taxon>Endopterygota</taxon>
        <taxon>Diptera</taxon>
        <taxon>Brachycera</taxon>
        <taxon>Muscomorpha</taxon>
        <taxon>Ephydroidea</taxon>
        <taxon>Drosophilidae</taxon>
        <taxon>Drosophila</taxon>
        <taxon>Sophophora</taxon>
    </lineage>
</organism>
<protein>
    <submittedName>
        <fullName evidence="2">Blast:FAST kinase domain-containing protein 5</fullName>
    </submittedName>
</protein>
<gene>
    <name evidence="2" type="ORF">DGUA_6G020008</name>
</gene>
<keyword evidence="2" id="KW-0418">Kinase</keyword>
<dbReference type="Proteomes" id="UP000268350">
    <property type="component" value="Unassembled WGS sequence"/>
</dbReference>